<evidence type="ECO:0000256" key="8">
    <source>
        <dbReference type="ARBA" id="ARBA00048679"/>
    </source>
</evidence>
<evidence type="ECO:0000256" key="9">
    <source>
        <dbReference type="PROSITE-ProRule" id="PRU10141"/>
    </source>
</evidence>
<reference evidence="12 13" key="1">
    <citation type="journal article" date="2007" name="Photosyn. Res.">
        <title>Complete nucleotide sequence of the freshwater unicellular cyanobacterium Synechococcus elongatus PCC 6301 chromosome: gene content and organization.</title>
        <authorList>
            <person name="Sugita C."/>
            <person name="Ogata K."/>
            <person name="Shikata M."/>
            <person name="Jikuya H."/>
            <person name="Takano J."/>
            <person name="Furumichi M."/>
            <person name="Kanehisa M."/>
            <person name="Omata T."/>
            <person name="Sugiura M."/>
            <person name="Sugita M."/>
        </authorList>
    </citation>
    <scope>NUCLEOTIDE SEQUENCE [LARGE SCALE GENOMIC DNA]</scope>
    <source>
        <strain evidence="13">ATCC 27144 / PCC 6301 / SAUG 1402/1</strain>
    </source>
</reference>
<evidence type="ECO:0000256" key="3">
    <source>
        <dbReference type="ARBA" id="ARBA00022679"/>
    </source>
</evidence>
<dbReference type="Pfam" id="PF00069">
    <property type="entry name" value="Pkinase"/>
    <property type="match status" value="1"/>
</dbReference>
<dbReference type="KEGG" id="syc:syc0757_d"/>
<keyword evidence="6 9" id="KW-0067">ATP-binding</keyword>
<comment type="catalytic activity">
    <reaction evidence="8">
        <text>L-seryl-[protein] + ATP = O-phospho-L-seryl-[protein] + ADP + H(+)</text>
        <dbReference type="Rhea" id="RHEA:17989"/>
        <dbReference type="Rhea" id="RHEA-COMP:9863"/>
        <dbReference type="Rhea" id="RHEA-COMP:11604"/>
        <dbReference type="ChEBI" id="CHEBI:15378"/>
        <dbReference type="ChEBI" id="CHEBI:29999"/>
        <dbReference type="ChEBI" id="CHEBI:30616"/>
        <dbReference type="ChEBI" id="CHEBI:83421"/>
        <dbReference type="ChEBI" id="CHEBI:456216"/>
        <dbReference type="EC" id="2.7.11.1"/>
    </reaction>
</comment>
<dbReference type="Proteomes" id="UP000001175">
    <property type="component" value="Chromosome"/>
</dbReference>
<keyword evidence="2" id="KW-0723">Serine/threonine-protein kinase</keyword>
<dbReference type="PANTHER" id="PTHR24363:SF0">
    <property type="entry name" value="SERINE_THREONINE KINASE LIKE DOMAIN CONTAINING 1"/>
    <property type="match status" value="1"/>
</dbReference>
<dbReference type="InterPro" id="IPR000719">
    <property type="entry name" value="Prot_kinase_dom"/>
</dbReference>
<name>A0A0H3K0Y9_SYNP6</name>
<dbReference type="Gene3D" id="3.30.200.20">
    <property type="entry name" value="Phosphorylase Kinase, domain 1"/>
    <property type="match status" value="1"/>
</dbReference>
<accession>A0A0H3K0Y9</accession>
<dbReference type="SMART" id="SM00220">
    <property type="entry name" value="S_TKc"/>
    <property type="match status" value="1"/>
</dbReference>
<organism evidence="12 13">
    <name type="scientific">Synechococcus sp. (strain ATCC 27144 / PCC 6301 / SAUG 1402/1)</name>
    <name type="common">Anacystis nidulans</name>
    <dbReference type="NCBI Taxonomy" id="269084"/>
    <lineage>
        <taxon>Bacteria</taxon>
        <taxon>Bacillati</taxon>
        <taxon>Cyanobacteriota</taxon>
        <taxon>Cyanophyceae</taxon>
        <taxon>Synechococcales</taxon>
        <taxon>Synechococcaceae</taxon>
        <taxon>Synechococcus</taxon>
    </lineage>
</organism>
<evidence type="ECO:0000259" key="11">
    <source>
        <dbReference type="PROSITE" id="PS50011"/>
    </source>
</evidence>
<dbReference type="eggNOG" id="COG0515">
    <property type="taxonomic scope" value="Bacteria"/>
</dbReference>
<evidence type="ECO:0000256" key="10">
    <source>
        <dbReference type="SAM" id="Phobius"/>
    </source>
</evidence>
<dbReference type="PROSITE" id="PS00107">
    <property type="entry name" value="PROTEIN_KINASE_ATP"/>
    <property type="match status" value="1"/>
</dbReference>
<dbReference type="SUPFAM" id="SSF56112">
    <property type="entry name" value="Protein kinase-like (PK-like)"/>
    <property type="match status" value="1"/>
</dbReference>
<protein>
    <recommendedName>
        <fullName evidence="1">non-specific serine/threonine protein kinase</fullName>
        <ecNumber evidence="1">2.7.11.1</ecNumber>
    </recommendedName>
</protein>
<keyword evidence="5 12" id="KW-0418">Kinase</keyword>
<feature type="binding site" evidence="9">
    <location>
        <position position="43"/>
    </location>
    <ligand>
        <name>ATP</name>
        <dbReference type="ChEBI" id="CHEBI:30616"/>
    </ligand>
</feature>
<dbReference type="EMBL" id="AP008231">
    <property type="protein sequence ID" value="BAD78947.1"/>
    <property type="molecule type" value="Genomic_DNA"/>
</dbReference>
<dbReference type="GO" id="GO:0004674">
    <property type="term" value="F:protein serine/threonine kinase activity"/>
    <property type="evidence" value="ECO:0007669"/>
    <property type="project" value="UniProtKB-KW"/>
</dbReference>
<comment type="catalytic activity">
    <reaction evidence="7">
        <text>L-threonyl-[protein] + ATP = O-phospho-L-threonyl-[protein] + ADP + H(+)</text>
        <dbReference type="Rhea" id="RHEA:46608"/>
        <dbReference type="Rhea" id="RHEA-COMP:11060"/>
        <dbReference type="Rhea" id="RHEA-COMP:11605"/>
        <dbReference type="ChEBI" id="CHEBI:15378"/>
        <dbReference type="ChEBI" id="CHEBI:30013"/>
        <dbReference type="ChEBI" id="CHEBI:30616"/>
        <dbReference type="ChEBI" id="CHEBI:61977"/>
        <dbReference type="ChEBI" id="CHEBI:456216"/>
        <dbReference type="EC" id="2.7.11.1"/>
    </reaction>
</comment>
<dbReference type="AlphaFoldDB" id="A0A0H3K0Y9"/>
<dbReference type="PROSITE" id="PS50011">
    <property type="entry name" value="PROTEIN_KINASE_DOM"/>
    <property type="match status" value="1"/>
</dbReference>
<keyword evidence="10" id="KW-0472">Membrane</keyword>
<dbReference type="InterPro" id="IPR011009">
    <property type="entry name" value="Kinase-like_dom_sf"/>
</dbReference>
<feature type="transmembrane region" description="Helical" evidence="10">
    <location>
        <begin position="347"/>
        <end position="371"/>
    </location>
</feature>
<keyword evidence="10" id="KW-0812">Transmembrane</keyword>
<dbReference type="Gene3D" id="1.10.510.10">
    <property type="entry name" value="Transferase(Phosphotransferase) domain 1"/>
    <property type="match status" value="1"/>
</dbReference>
<sequence length="457" mass="51049">MSRLPVGTVLNDRYELDSPLGQGGTGTTYRAHDRQSQQTVAIKILTLSGTTDWKILDLFEREARILATLQHLGIPHYRDYFQTETSSDCYFCLVRDLVEGQPLDQLVEQGARLSEEEVVVIAAQVLEILVYLQSLYPPLIHRDIKPQNLIRQTDGQLQLIDFGSVQAIARETLLGSNTFVGTLGYMPPEQLQGQSSPQSDLYAVGATLVFLLTGRSPDQLQRQRLRIDFRPYAKISDRLATWLDQLLAPLPEERFGSAAIALQALKVLNRPSFSPSAIASSSSDTVLSLRKPAGSKVELTRSPQRLRLRIPPQGLRLSLLGLAGFALFWNVLLVFFTATFAVSAPLFLLFLLPFWYVGIMLMAPLCLALFGQSILEIGRDRFQLHMTALGISKTLRGQTDDINAVEVAHSGIRINDVPLYTCVLQVGINRHQFGFMLTTIEQDWIAAELQQFLQQLV</sequence>
<dbReference type="EC" id="2.7.11.1" evidence="1"/>
<proteinExistence type="predicted"/>
<keyword evidence="10" id="KW-1133">Transmembrane helix</keyword>
<evidence type="ECO:0000313" key="13">
    <source>
        <dbReference type="Proteomes" id="UP000001175"/>
    </source>
</evidence>
<evidence type="ECO:0000256" key="7">
    <source>
        <dbReference type="ARBA" id="ARBA00047899"/>
    </source>
</evidence>
<keyword evidence="3" id="KW-0808">Transferase</keyword>
<keyword evidence="4 9" id="KW-0547">Nucleotide-binding</keyword>
<dbReference type="RefSeq" id="WP_011243069.1">
    <property type="nucleotide sequence ID" value="NC_006576.1"/>
</dbReference>
<dbReference type="CDD" id="cd14014">
    <property type="entry name" value="STKc_PknB_like"/>
    <property type="match status" value="1"/>
</dbReference>
<evidence type="ECO:0000256" key="1">
    <source>
        <dbReference type="ARBA" id="ARBA00012513"/>
    </source>
</evidence>
<evidence type="ECO:0000256" key="6">
    <source>
        <dbReference type="ARBA" id="ARBA00022840"/>
    </source>
</evidence>
<dbReference type="PANTHER" id="PTHR24363">
    <property type="entry name" value="SERINE/THREONINE PROTEIN KINASE"/>
    <property type="match status" value="1"/>
</dbReference>
<evidence type="ECO:0000256" key="5">
    <source>
        <dbReference type="ARBA" id="ARBA00022777"/>
    </source>
</evidence>
<dbReference type="InterPro" id="IPR017441">
    <property type="entry name" value="Protein_kinase_ATP_BS"/>
</dbReference>
<evidence type="ECO:0000256" key="2">
    <source>
        <dbReference type="ARBA" id="ARBA00022527"/>
    </source>
</evidence>
<dbReference type="GO" id="GO:0005524">
    <property type="term" value="F:ATP binding"/>
    <property type="evidence" value="ECO:0007669"/>
    <property type="project" value="UniProtKB-UniRule"/>
</dbReference>
<feature type="domain" description="Protein kinase" evidence="11">
    <location>
        <begin position="14"/>
        <end position="273"/>
    </location>
</feature>
<evidence type="ECO:0000313" key="12">
    <source>
        <dbReference type="EMBL" id="BAD78947.1"/>
    </source>
</evidence>
<gene>
    <name evidence="12" type="ordered locus">syc0757_d</name>
</gene>
<feature type="transmembrane region" description="Helical" evidence="10">
    <location>
        <begin position="317"/>
        <end position="341"/>
    </location>
</feature>
<evidence type="ECO:0000256" key="4">
    <source>
        <dbReference type="ARBA" id="ARBA00022741"/>
    </source>
</evidence>